<evidence type="ECO:0000256" key="2">
    <source>
        <dbReference type="ARBA" id="ARBA00022475"/>
    </source>
</evidence>
<sequence>MKRHEGMIETKKGWTSIVRRFNPRKSIGIKLFLFFFTSVFIIVSVLGWNAYRISKNAIVEEVSDSAEQTLNETRKNVDLILGGYRDFSVQFIADADFLGQLRAFVSSGSNSLDYLDQQKAITSYLQHTASSNEMVRSVTLFTLDGKAVASSVDKTLSSIPKQSWLKEAVKTKGEAIWLPASSTFVTGQSSIGHARVLRDYSGPIAIVLVEINSDALSKPLGEVKLMSSKSSPDITVFDPETRQVVYSSLAEEVGKPTSFVLPEAEGGNSALQGAFTMEHTAGQDNLNIYSQSSVTGWYLTGQMPIRDLLSLANRILVFVYIALAASAVIAIILGYIMVRLFAKPLVRLKDRLNEASMGPSVFPYIARTRFAIWPSRPSGRLKWPGPLHIKSRKRLAQPSTL</sequence>
<dbReference type="AlphaFoldDB" id="A0A089N4H8"/>
<dbReference type="KEGG" id="pste:PSTEL_11810"/>
<accession>A0A089N4H8</accession>
<feature type="transmembrane region" description="Helical" evidence="6">
    <location>
        <begin position="29"/>
        <end position="51"/>
    </location>
</feature>
<gene>
    <name evidence="8" type="ORF">PSTEL_11810</name>
</gene>
<dbReference type="OrthoDB" id="9760371at2"/>
<reference evidence="8 9" key="1">
    <citation type="submission" date="2014-08" db="EMBL/GenBank/DDBJ databases">
        <title>Comparative genomics of the Paenibacillus odorifer group.</title>
        <authorList>
            <person name="den Bakker H.C."/>
            <person name="Tsai Y.-C."/>
            <person name="Martin N."/>
            <person name="Korlach J."/>
            <person name="Wiedmann M."/>
        </authorList>
    </citation>
    <scope>NUCLEOTIDE SEQUENCE [LARGE SCALE GENOMIC DNA]</scope>
    <source>
        <strain evidence="8 9">DSM 14472</strain>
    </source>
</reference>
<dbReference type="EMBL" id="CP009286">
    <property type="protein sequence ID" value="AIQ63664.1"/>
    <property type="molecule type" value="Genomic_DNA"/>
</dbReference>
<evidence type="ECO:0000259" key="7">
    <source>
        <dbReference type="Pfam" id="PF02743"/>
    </source>
</evidence>
<keyword evidence="2" id="KW-1003">Cell membrane</keyword>
<evidence type="ECO:0000313" key="8">
    <source>
        <dbReference type="EMBL" id="AIQ63664.1"/>
    </source>
</evidence>
<keyword evidence="5 6" id="KW-0472">Membrane</keyword>
<evidence type="ECO:0000313" key="9">
    <source>
        <dbReference type="Proteomes" id="UP000029507"/>
    </source>
</evidence>
<dbReference type="InterPro" id="IPR033479">
    <property type="entry name" value="dCache_1"/>
</dbReference>
<dbReference type="Proteomes" id="UP000029507">
    <property type="component" value="Chromosome"/>
</dbReference>
<feature type="domain" description="Cache" evidence="7">
    <location>
        <begin position="56"/>
        <end position="301"/>
    </location>
</feature>
<dbReference type="STRING" id="169760.PSTEL_11810"/>
<evidence type="ECO:0000256" key="4">
    <source>
        <dbReference type="ARBA" id="ARBA00022989"/>
    </source>
</evidence>
<evidence type="ECO:0000256" key="5">
    <source>
        <dbReference type="ARBA" id="ARBA00023136"/>
    </source>
</evidence>
<dbReference type="HOGENOM" id="CLU_686677_0_0_9"/>
<evidence type="ECO:0000256" key="3">
    <source>
        <dbReference type="ARBA" id="ARBA00022692"/>
    </source>
</evidence>
<evidence type="ECO:0000256" key="6">
    <source>
        <dbReference type="SAM" id="Phobius"/>
    </source>
</evidence>
<dbReference type="GO" id="GO:0005886">
    <property type="term" value="C:plasma membrane"/>
    <property type="evidence" value="ECO:0007669"/>
    <property type="project" value="UniProtKB-SubCell"/>
</dbReference>
<dbReference type="RefSeq" id="WP_038695367.1">
    <property type="nucleotide sequence ID" value="NZ_CP009286.1"/>
</dbReference>
<comment type="subcellular location">
    <subcellularLocation>
        <location evidence="1">Cell membrane</location>
        <topology evidence="1">Multi-pass membrane protein</topology>
    </subcellularLocation>
</comment>
<dbReference type="Pfam" id="PF02743">
    <property type="entry name" value="dCache_1"/>
    <property type="match status" value="1"/>
</dbReference>
<proteinExistence type="predicted"/>
<evidence type="ECO:0000256" key="1">
    <source>
        <dbReference type="ARBA" id="ARBA00004651"/>
    </source>
</evidence>
<keyword evidence="9" id="KW-1185">Reference proteome</keyword>
<feature type="transmembrane region" description="Helical" evidence="6">
    <location>
        <begin position="315"/>
        <end position="342"/>
    </location>
</feature>
<name>A0A089N4H8_9BACL</name>
<organism evidence="8 9">
    <name type="scientific">Paenibacillus stellifer</name>
    <dbReference type="NCBI Taxonomy" id="169760"/>
    <lineage>
        <taxon>Bacteria</taxon>
        <taxon>Bacillati</taxon>
        <taxon>Bacillota</taxon>
        <taxon>Bacilli</taxon>
        <taxon>Bacillales</taxon>
        <taxon>Paenibacillaceae</taxon>
        <taxon>Paenibacillus</taxon>
    </lineage>
</organism>
<keyword evidence="3 6" id="KW-0812">Transmembrane</keyword>
<protein>
    <recommendedName>
        <fullName evidence="7">Cache domain-containing protein</fullName>
    </recommendedName>
</protein>
<keyword evidence="4 6" id="KW-1133">Transmembrane helix</keyword>